<dbReference type="PANTHER" id="PTHR36766">
    <property type="entry name" value="PLANT BROAD-SPECTRUM MILDEW RESISTANCE PROTEIN RPW8"/>
    <property type="match status" value="1"/>
</dbReference>
<dbReference type="Proteomes" id="UP001058974">
    <property type="component" value="Chromosome 7"/>
</dbReference>
<sequence length="883" mass="101264">ENTIEVAEWRQTSSIIAEPIVFGREDDKEKIVEFLLAQGRDSEFLSVYPIVGLGGVGKTTLSQLVYNDDRVSTTFYTKIWVCVSETFSVKKIMCSIIESLTREKCDALNLDVIQRKVLEGLQGKKYLLVLDDVWNKNQQSELGLSQEKWNKLKSVLSCGSKGSSILVSTRDTIVASIVGTCQTHLLSGLSDNECWLLFKQYAFGHDREGCVELVAIGKEIVKKCGGLPLAAQALGGLMYSRSEEKEWLEIKDSEIWTLSEENYILPSLRLSYFHLTPTLKQCFAFCAMFPKDTKIMKDELIHLWMANGFISSRKNLEVEDVGSMIWKELCHKSFFQEITTIEYSGETYFKMHDLVHDLAQSIMGQECMALKDAKITNLPKRTHHISFHSAKLLSFEEGAFKKVESLRTLFQLDCYNGIKHDHFPTNSSLRVVRVASFQISSLASLIHLRYLELYFLDIKTIPDSIYTLQKLEILKLKYLRKLVFLPKGMSCLKNLRHLVIENCDSLSKLFPYVGKLSCLRTLTVYIVSLERGHSLTELRDLNLRRKLIIKGLKDVGSLSEAQEANLMGKRDLHELCLSWRFNDEFTDTPRISAEQLLEVLQPHKNLKSLKIYWYHGLCFPRWIRILSNLVTLELWGCKNFVRLSPLGELPSLKKLQLRQMYNVKYMDDNEYHDSMVVTVFASLEILFLDRLPNLEQLLKVERGDMFPSLSELQIAYCPKLKLPYLLPSLQNLCVMGCDNELLKSVSRFYALTSLTIHTGEGVTSFPKGMLKNLTCLQTLIIEKFSKLKELPNEPHNLAIKYLCISFCDELEYLPEQIWKGLQSLRSMRIGSCIGLRCLPEGIRHLTSLEVLCIDYCPKLKERCKEGTGEDWDKIAHIPKLEFA</sequence>
<reference evidence="7 8" key="1">
    <citation type="journal article" date="2022" name="Nat. Genet.">
        <title>Improved pea reference genome and pan-genome highlight genomic features and evolutionary characteristics.</title>
        <authorList>
            <person name="Yang T."/>
            <person name="Liu R."/>
            <person name="Luo Y."/>
            <person name="Hu S."/>
            <person name="Wang D."/>
            <person name="Wang C."/>
            <person name="Pandey M.K."/>
            <person name="Ge S."/>
            <person name="Xu Q."/>
            <person name="Li N."/>
            <person name="Li G."/>
            <person name="Huang Y."/>
            <person name="Saxena R.K."/>
            <person name="Ji Y."/>
            <person name="Li M."/>
            <person name="Yan X."/>
            <person name="He Y."/>
            <person name="Liu Y."/>
            <person name="Wang X."/>
            <person name="Xiang C."/>
            <person name="Varshney R.K."/>
            <person name="Ding H."/>
            <person name="Gao S."/>
            <person name="Zong X."/>
        </authorList>
    </citation>
    <scope>NUCLEOTIDE SEQUENCE [LARGE SCALE GENOMIC DNA]</scope>
    <source>
        <strain evidence="7 8">cv. Zhongwan 6</strain>
    </source>
</reference>
<accession>A0A9D4VPV2</accession>
<dbReference type="PANTHER" id="PTHR36766:SF42">
    <property type="entry name" value="NB-ARC DOMAIN DISEASE RESISTANCE PROTEIN"/>
    <property type="match status" value="1"/>
</dbReference>
<organism evidence="7 8">
    <name type="scientific">Pisum sativum</name>
    <name type="common">Garden pea</name>
    <name type="synonym">Lathyrus oleraceus</name>
    <dbReference type="NCBI Taxonomy" id="3888"/>
    <lineage>
        <taxon>Eukaryota</taxon>
        <taxon>Viridiplantae</taxon>
        <taxon>Streptophyta</taxon>
        <taxon>Embryophyta</taxon>
        <taxon>Tracheophyta</taxon>
        <taxon>Spermatophyta</taxon>
        <taxon>Magnoliopsida</taxon>
        <taxon>eudicotyledons</taxon>
        <taxon>Gunneridae</taxon>
        <taxon>Pentapetalae</taxon>
        <taxon>rosids</taxon>
        <taxon>fabids</taxon>
        <taxon>Fabales</taxon>
        <taxon>Fabaceae</taxon>
        <taxon>Papilionoideae</taxon>
        <taxon>50 kb inversion clade</taxon>
        <taxon>NPAAA clade</taxon>
        <taxon>Hologalegina</taxon>
        <taxon>IRL clade</taxon>
        <taxon>Fabeae</taxon>
        <taxon>Lathyrus</taxon>
    </lineage>
</organism>
<dbReference type="SUPFAM" id="SSF52540">
    <property type="entry name" value="P-loop containing nucleoside triphosphate hydrolases"/>
    <property type="match status" value="1"/>
</dbReference>
<dbReference type="InterPro" id="IPR002182">
    <property type="entry name" value="NB-ARC"/>
</dbReference>
<dbReference type="AlphaFoldDB" id="A0A9D4VPV2"/>
<dbReference type="Pfam" id="PF23559">
    <property type="entry name" value="WHD_DRP"/>
    <property type="match status" value="1"/>
</dbReference>
<dbReference type="SUPFAM" id="SSF52058">
    <property type="entry name" value="L domain-like"/>
    <property type="match status" value="1"/>
</dbReference>
<evidence type="ECO:0008006" key="9">
    <source>
        <dbReference type="Google" id="ProtNLM"/>
    </source>
</evidence>
<dbReference type="FunFam" id="1.10.10.10:FF:000322">
    <property type="entry name" value="Probable disease resistance protein At1g63360"/>
    <property type="match status" value="1"/>
</dbReference>
<gene>
    <name evidence="7" type="ORF">KIW84_073674</name>
</gene>
<feature type="domain" description="Disease resistance protein winged helix" evidence="5">
    <location>
        <begin position="288"/>
        <end position="359"/>
    </location>
</feature>
<dbReference type="InterPro" id="IPR027417">
    <property type="entry name" value="P-loop_NTPase"/>
</dbReference>
<dbReference type="Gene3D" id="1.10.8.430">
    <property type="entry name" value="Helical domain of apoptotic protease-activating factors"/>
    <property type="match status" value="1"/>
</dbReference>
<dbReference type="Gramene" id="Psat07G0367400-T1">
    <property type="protein sequence ID" value="KAI5387672.1"/>
    <property type="gene ID" value="KIW84_073674"/>
</dbReference>
<dbReference type="GO" id="GO:0006952">
    <property type="term" value="P:defense response"/>
    <property type="evidence" value="ECO:0007669"/>
    <property type="project" value="UniProtKB-KW"/>
</dbReference>
<keyword evidence="3" id="KW-0611">Plant defense</keyword>
<comment type="caution">
    <text evidence="7">The sequence shown here is derived from an EMBL/GenBank/DDBJ whole genome shotgun (WGS) entry which is preliminary data.</text>
</comment>
<dbReference type="GO" id="GO:0043531">
    <property type="term" value="F:ADP binding"/>
    <property type="evidence" value="ECO:0007669"/>
    <property type="project" value="InterPro"/>
</dbReference>
<dbReference type="InterPro" id="IPR042197">
    <property type="entry name" value="Apaf_helical"/>
</dbReference>
<dbReference type="Pfam" id="PF00931">
    <property type="entry name" value="NB-ARC"/>
    <property type="match status" value="1"/>
</dbReference>
<feature type="non-terminal residue" evidence="7">
    <location>
        <position position="1"/>
    </location>
</feature>
<dbReference type="PRINTS" id="PR00364">
    <property type="entry name" value="DISEASERSIST"/>
</dbReference>
<dbReference type="InterPro" id="IPR032675">
    <property type="entry name" value="LRR_dom_sf"/>
</dbReference>
<dbReference type="Pfam" id="PF25019">
    <property type="entry name" value="LRR_R13L1-DRL21"/>
    <property type="match status" value="1"/>
</dbReference>
<dbReference type="EMBL" id="JAMSHJ010000007">
    <property type="protein sequence ID" value="KAI5387672.1"/>
    <property type="molecule type" value="Genomic_DNA"/>
</dbReference>
<evidence type="ECO:0000259" key="5">
    <source>
        <dbReference type="Pfam" id="PF23559"/>
    </source>
</evidence>
<protein>
    <recommendedName>
        <fullName evidence="9">NBS-LRR type disease resistance protein</fullName>
    </recommendedName>
</protein>
<feature type="domain" description="R13L1/DRL21-like LRR repeat region" evidence="6">
    <location>
        <begin position="535"/>
        <end position="660"/>
    </location>
</feature>
<dbReference type="InterPro" id="IPR036388">
    <property type="entry name" value="WH-like_DNA-bd_sf"/>
</dbReference>
<name>A0A9D4VPV2_PEA</name>
<feature type="domain" description="NB-ARC" evidence="4">
    <location>
        <begin position="25"/>
        <end position="205"/>
    </location>
</feature>
<evidence type="ECO:0000256" key="1">
    <source>
        <dbReference type="ARBA" id="ARBA00022614"/>
    </source>
</evidence>
<dbReference type="Gene3D" id="3.40.50.300">
    <property type="entry name" value="P-loop containing nucleotide triphosphate hydrolases"/>
    <property type="match status" value="1"/>
</dbReference>
<dbReference type="InterPro" id="IPR056789">
    <property type="entry name" value="LRR_R13L1-DRL21"/>
</dbReference>
<dbReference type="Gene3D" id="1.10.10.10">
    <property type="entry name" value="Winged helix-like DNA-binding domain superfamily/Winged helix DNA-binding domain"/>
    <property type="match status" value="1"/>
</dbReference>
<dbReference type="InterPro" id="IPR058922">
    <property type="entry name" value="WHD_DRP"/>
</dbReference>
<keyword evidence="1" id="KW-0433">Leucine-rich repeat</keyword>
<evidence type="ECO:0000313" key="7">
    <source>
        <dbReference type="EMBL" id="KAI5387672.1"/>
    </source>
</evidence>
<evidence type="ECO:0000313" key="8">
    <source>
        <dbReference type="Proteomes" id="UP001058974"/>
    </source>
</evidence>
<evidence type="ECO:0000256" key="3">
    <source>
        <dbReference type="ARBA" id="ARBA00022821"/>
    </source>
</evidence>
<keyword evidence="8" id="KW-1185">Reference proteome</keyword>
<evidence type="ECO:0000256" key="2">
    <source>
        <dbReference type="ARBA" id="ARBA00022737"/>
    </source>
</evidence>
<evidence type="ECO:0000259" key="6">
    <source>
        <dbReference type="Pfam" id="PF25019"/>
    </source>
</evidence>
<evidence type="ECO:0000259" key="4">
    <source>
        <dbReference type="Pfam" id="PF00931"/>
    </source>
</evidence>
<dbReference type="Gene3D" id="3.80.10.10">
    <property type="entry name" value="Ribonuclease Inhibitor"/>
    <property type="match status" value="2"/>
</dbReference>
<proteinExistence type="predicted"/>
<keyword evidence="2" id="KW-0677">Repeat</keyword>